<feature type="non-terminal residue" evidence="4">
    <location>
        <position position="1"/>
    </location>
</feature>
<evidence type="ECO:0000313" key="4">
    <source>
        <dbReference type="EMBL" id="RDX67112.1"/>
    </source>
</evidence>
<name>A0A371EM31_MUCPR</name>
<dbReference type="PROSITE" id="PS50174">
    <property type="entry name" value="G_PATCH"/>
    <property type="match status" value="1"/>
</dbReference>
<dbReference type="CDD" id="cd00303">
    <property type="entry name" value="retropepsin_like"/>
    <property type="match status" value="1"/>
</dbReference>
<feature type="domain" description="G-patch" evidence="3">
    <location>
        <begin position="197"/>
        <end position="243"/>
    </location>
</feature>
<organism evidence="4 5">
    <name type="scientific">Mucuna pruriens</name>
    <name type="common">Velvet bean</name>
    <name type="synonym">Dolichos pruriens</name>
    <dbReference type="NCBI Taxonomy" id="157652"/>
    <lineage>
        <taxon>Eukaryota</taxon>
        <taxon>Viridiplantae</taxon>
        <taxon>Streptophyta</taxon>
        <taxon>Embryophyta</taxon>
        <taxon>Tracheophyta</taxon>
        <taxon>Spermatophyta</taxon>
        <taxon>Magnoliopsida</taxon>
        <taxon>eudicotyledons</taxon>
        <taxon>Gunneridae</taxon>
        <taxon>Pentapetalae</taxon>
        <taxon>rosids</taxon>
        <taxon>fabids</taxon>
        <taxon>Fabales</taxon>
        <taxon>Fabaceae</taxon>
        <taxon>Papilionoideae</taxon>
        <taxon>50 kb inversion clade</taxon>
        <taxon>NPAAA clade</taxon>
        <taxon>indigoferoid/millettioid clade</taxon>
        <taxon>Phaseoleae</taxon>
        <taxon>Mucuna</taxon>
    </lineage>
</organism>
<dbReference type="SUPFAM" id="SSF48403">
    <property type="entry name" value="Ankyrin repeat"/>
    <property type="match status" value="1"/>
</dbReference>
<dbReference type="SMART" id="SM00248">
    <property type="entry name" value="ANK"/>
    <property type="match status" value="1"/>
</dbReference>
<evidence type="ECO:0000313" key="5">
    <source>
        <dbReference type="Proteomes" id="UP000257109"/>
    </source>
</evidence>
<evidence type="ECO:0000256" key="2">
    <source>
        <dbReference type="PROSITE-ProRule" id="PRU00023"/>
    </source>
</evidence>
<dbReference type="GO" id="GO:0003676">
    <property type="term" value="F:nucleic acid binding"/>
    <property type="evidence" value="ECO:0007669"/>
    <property type="project" value="InterPro"/>
</dbReference>
<dbReference type="AlphaFoldDB" id="A0A371EM31"/>
<proteinExistence type="predicted"/>
<dbReference type="InterPro" id="IPR002110">
    <property type="entry name" value="Ankyrin_rpt"/>
</dbReference>
<dbReference type="PANTHER" id="PTHR33240">
    <property type="entry name" value="OS08G0508500 PROTEIN"/>
    <property type="match status" value="1"/>
</dbReference>
<reference evidence="4" key="1">
    <citation type="submission" date="2018-05" db="EMBL/GenBank/DDBJ databases">
        <title>Draft genome of Mucuna pruriens seed.</title>
        <authorList>
            <person name="Nnadi N.E."/>
            <person name="Vos R."/>
            <person name="Hasami M.H."/>
            <person name="Devisetty U.K."/>
            <person name="Aguiy J.C."/>
        </authorList>
    </citation>
    <scope>NUCLEOTIDE SEQUENCE [LARGE SCALE GENOMIC DNA]</scope>
    <source>
        <strain evidence="4">JCA_2017</strain>
    </source>
</reference>
<protein>
    <recommendedName>
        <fullName evidence="3">G-patch domain-containing protein</fullName>
    </recommendedName>
</protein>
<evidence type="ECO:0000259" key="3">
    <source>
        <dbReference type="PROSITE" id="PS50174"/>
    </source>
</evidence>
<dbReference type="Proteomes" id="UP000257109">
    <property type="component" value="Unassembled WGS sequence"/>
</dbReference>
<dbReference type="PROSITE" id="PS50088">
    <property type="entry name" value="ANK_REPEAT"/>
    <property type="match status" value="1"/>
</dbReference>
<comment type="caution">
    <text evidence="4">The sequence shown here is derived from an EMBL/GenBank/DDBJ whole genome shotgun (WGS) entry which is preliminary data.</text>
</comment>
<evidence type="ECO:0000256" key="1">
    <source>
        <dbReference type="ARBA" id="ARBA00004413"/>
    </source>
</evidence>
<sequence length="253" mass="27700">MLEKLEGIINNITTSHHLSFFKDEVLAKGRSHNQPLHIAVKCGNYMIARVLIDNGSSLNVMLKTTLDKLYSMGSTLKTSSVVVRAFDGSKREVMGEITLPIHIRPTTFDITFQVMDIRPAYNCLFGKPWIHAPEAIPSSLHQKVNVMGEKGLMISTPLPVEYVEGDEEALETSFQVLEIVGTSNTEVEEGGPKLSRAAIMAAKVLISNGFQPDKGLGKELDGIIELVALQENLGRSGLGYIGIEKEGRPGRRA</sequence>
<dbReference type="STRING" id="157652.A0A371EM31"/>
<dbReference type="InterPro" id="IPR021109">
    <property type="entry name" value="Peptidase_aspartic_dom_sf"/>
</dbReference>
<dbReference type="InterPro" id="IPR036770">
    <property type="entry name" value="Ankyrin_rpt-contain_sf"/>
</dbReference>
<dbReference type="OrthoDB" id="1433911at2759"/>
<dbReference type="Pfam" id="PF01585">
    <property type="entry name" value="G-patch"/>
    <property type="match status" value="1"/>
</dbReference>
<dbReference type="InterPro" id="IPR000467">
    <property type="entry name" value="G_patch_dom"/>
</dbReference>
<dbReference type="GO" id="GO:0005886">
    <property type="term" value="C:plasma membrane"/>
    <property type="evidence" value="ECO:0007669"/>
    <property type="project" value="UniProtKB-SubCell"/>
</dbReference>
<keyword evidence="2" id="KW-0040">ANK repeat</keyword>
<dbReference type="PANTHER" id="PTHR33240:SF15">
    <property type="entry name" value="GAG-PRO-LIKE PROTEIN"/>
    <property type="match status" value="1"/>
</dbReference>
<dbReference type="PROSITE" id="PS50297">
    <property type="entry name" value="ANK_REP_REGION"/>
    <property type="match status" value="1"/>
</dbReference>
<gene>
    <name evidence="4" type="ORF">CR513_54043</name>
</gene>
<dbReference type="Gene3D" id="2.40.70.10">
    <property type="entry name" value="Acid Proteases"/>
    <property type="match status" value="1"/>
</dbReference>
<keyword evidence="5" id="KW-1185">Reference proteome</keyword>
<comment type="subcellular location">
    <subcellularLocation>
        <location evidence="1">Cell membrane</location>
        <topology evidence="1">Peripheral membrane protein</topology>
        <orientation evidence="1">Cytoplasmic side</orientation>
    </subcellularLocation>
</comment>
<accession>A0A371EM31</accession>
<feature type="repeat" description="ANK" evidence="2">
    <location>
        <begin position="31"/>
        <end position="63"/>
    </location>
</feature>
<dbReference type="EMBL" id="QJKJ01013129">
    <property type="protein sequence ID" value="RDX67112.1"/>
    <property type="molecule type" value="Genomic_DNA"/>
</dbReference>